<dbReference type="NCBIfam" id="NF047541">
    <property type="entry name" value="telomere_Tpg"/>
    <property type="match status" value="1"/>
</dbReference>
<feature type="region of interest" description="Disordered" evidence="1">
    <location>
        <begin position="1"/>
        <end position="22"/>
    </location>
</feature>
<evidence type="ECO:0000256" key="1">
    <source>
        <dbReference type="SAM" id="MobiDB-lite"/>
    </source>
</evidence>
<evidence type="ECO:0000313" key="2">
    <source>
        <dbReference type="EMBL" id="QKW55024.1"/>
    </source>
</evidence>
<accession>A0A7H8NKC2</accession>
<geneLocation type="plasmid" evidence="2 3">
    <name>unnamed</name>
</geneLocation>
<sequence>MEPIREGFAHAAQAAPTRPLPKTAPAQMRALVRALGGTRAAAGVLGVSQRTVERYVRAQIRRPRPDLAGRLAAELRRHWQPGLQRAALRRAARAGFTVETRATFGYRAPGGSTDEARRRLITQHIPPALAAPVIDAYLRGESEHQLQTRVADILGEQLALSSSSDVTCRRVWEAPRNPVG</sequence>
<gene>
    <name evidence="2" type="ORF">HUT08_36445</name>
</gene>
<name>A0A7H8NKC2_9ACTN</name>
<dbReference type="EMBL" id="CP054930">
    <property type="protein sequence ID" value="QKW55024.1"/>
    <property type="molecule type" value="Genomic_DNA"/>
</dbReference>
<protein>
    <submittedName>
        <fullName evidence="2">XRE family transcriptional regulator</fullName>
    </submittedName>
</protein>
<dbReference type="Proteomes" id="UP000509303">
    <property type="component" value="Plasmid unnamed"/>
</dbReference>
<reference evidence="2 3" key="1">
    <citation type="submission" date="2020-06" db="EMBL/GenBank/DDBJ databases">
        <title>Genome mining for natural products.</title>
        <authorList>
            <person name="Zhang B."/>
            <person name="Shi J."/>
            <person name="Ge H."/>
        </authorList>
    </citation>
    <scope>NUCLEOTIDE SEQUENCE [LARGE SCALE GENOMIC DNA]</scope>
    <source>
        <strain evidence="2 3">NA00687</strain>
        <plasmid evidence="2 3">unnamed</plasmid>
    </source>
</reference>
<dbReference type="RefSeq" id="WP_176166653.1">
    <property type="nucleotide sequence ID" value="NZ_CP054930.1"/>
</dbReference>
<keyword evidence="3" id="KW-1185">Reference proteome</keyword>
<evidence type="ECO:0000313" key="3">
    <source>
        <dbReference type="Proteomes" id="UP000509303"/>
    </source>
</evidence>
<dbReference type="InterPro" id="IPR058118">
    <property type="entry name" value="Tpg"/>
</dbReference>
<organism evidence="2 3">
    <name type="scientific">Streptomyces buecherae</name>
    <dbReference type="NCBI Taxonomy" id="2763006"/>
    <lineage>
        <taxon>Bacteria</taxon>
        <taxon>Bacillati</taxon>
        <taxon>Actinomycetota</taxon>
        <taxon>Actinomycetes</taxon>
        <taxon>Kitasatosporales</taxon>
        <taxon>Streptomycetaceae</taxon>
        <taxon>Streptomyces</taxon>
    </lineage>
</organism>
<keyword evidence="2" id="KW-0614">Plasmid</keyword>
<dbReference type="AlphaFoldDB" id="A0A7H8NKC2"/>
<proteinExistence type="predicted"/>